<name>A0ABT7H6C2_9ACTN</name>
<dbReference type="Gene3D" id="3.40.50.12780">
    <property type="entry name" value="N-terminal domain of ligase-like"/>
    <property type="match status" value="1"/>
</dbReference>
<dbReference type="InterPro" id="IPR009081">
    <property type="entry name" value="PP-bd_ACP"/>
</dbReference>
<dbReference type="InterPro" id="IPR006162">
    <property type="entry name" value="Ppantetheine_attach_site"/>
</dbReference>
<evidence type="ECO:0000256" key="3">
    <source>
        <dbReference type="ARBA" id="ARBA00022553"/>
    </source>
</evidence>
<dbReference type="Gene3D" id="3.30.559.30">
    <property type="entry name" value="Nonribosomal peptide synthetase, condensation domain"/>
    <property type="match status" value="1"/>
</dbReference>
<dbReference type="InterPro" id="IPR000873">
    <property type="entry name" value="AMP-dep_synth/lig_dom"/>
</dbReference>
<dbReference type="PANTHER" id="PTHR45527">
    <property type="entry name" value="NONRIBOSOMAL PEPTIDE SYNTHETASE"/>
    <property type="match status" value="1"/>
</dbReference>
<dbReference type="PROSITE" id="PS00012">
    <property type="entry name" value="PHOSPHOPANTETHEINE"/>
    <property type="match status" value="1"/>
</dbReference>
<dbReference type="InterPro" id="IPR029058">
    <property type="entry name" value="AB_hydrolase_fold"/>
</dbReference>
<dbReference type="Gene3D" id="3.30.559.10">
    <property type="entry name" value="Chloramphenicol acetyltransferase-like domain"/>
    <property type="match status" value="1"/>
</dbReference>
<dbReference type="InterPro" id="IPR036736">
    <property type="entry name" value="ACP-like_sf"/>
</dbReference>
<dbReference type="Gene3D" id="3.40.50.1820">
    <property type="entry name" value="alpha/beta hydrolase"/>
    <property type="match status" value="1"/>
</dbReference>
<evidence type="ECO:0000313" key="6">
    <source>
        <dbReference type="Proteomes" id="UP001223390"/>
    </source>
</evidence>
<dbReference type="Pfam" id="PF00501">
    <property type="entry name" value="AMP-binding"/>
    <property type="match status" value="1"/>
</dbReference>
<evidence type="ECO:0000313" key="5">
    <source>
        <dbReference type="EMBL" id="MDK9501462.1"/>
    </source>
</evidence>
<accession>A0ABT7H6C2</accession>
<dbReference type="Pfam" id="PF13193">
    <property type="entry name" value="AMP-binding_C"/>
    <property type="match status" value="1"/>
</dbReference>
<sequence>MIPLSFAQRRLWFIDRFEGPSATYNIPFLLRLSGTLDTAALTGALRDVVGRHESLRTLFVEDEAGMPVQLVLPAAEARLPVPVVETDPDGVAETVAGAAAHRFDLATEIPVRALLVRSAPTEHVLVLTVHHAAADGESMGPLGRDLAAAYTARLNATAPQWPELDVQYGDYTLWQRELLGDSADPDSVLSTQLAYWRRELAGAPQQLTLPADRPRPPQASHRGDAVEFTVTPALARAAAELARSRGLTQSMAMQAALAVLLQHSGAGQDLTIGSTIAGRTEEALADLVGFFVNTWVLRVDLSGTPTTEQLLDRVLDKALSAYDHQAVPFERLVEALNPERSTAYHPFFQVMFSWQSEAEITLDLPGLTATLEAVPTPTAKFDLEFNFTETADGGLRCTLEYATDLFDRDTAAALGDRFVRLLTRLVADPSAPVALADALTPAEHATLAARNDTAAPVPAGATVPALFARQAARTPDAVAVVCDGRELTYRELDARSDRLAHLLAEHGAAPETLVGLALPRSADLVTALLGIWKSGAAYLPVDPRYPSARLGRILTEARPGLLLTDSRTAPVLPEGGGPRLHLDALDLEATGHEPHAATGSTTATPSPDNLAYVMYTSGSTGVPKGVSITHRGVVNGVTGLAPAVGLGPGSRTLAGTSINFDVSVFEIVTTLTAGGTVEIVRDVLVLGEREGWTGSVISTVPSVFAELVDDLALTTSVDTVVFAGEALPASLVRRTRQAFPGVRVVNAYGQSESFYATVSAVPEHDGPDHDGPGSAPVGAPLGNMRTYVLGPGLTPVPPGVVGELYVAGEIGRGYRDRPALTAGRFVADPFGAPGDRMYRTGDLARWNADGELEFAGRDDAQLKIRGFRIEAGEVEAALTAHPGVVQAVVSAHDRPGGKQLVAHVVSTGAVVGSEEAVDSLGRLEVDLTAGVSAAELRTSVSERLPEFMVPAAFVMLDRLPLAPNGKLDRAALPAPEFTGERYRAPASDRERILAEVYAEVLGLDRVGVDDDFFAVGGDSIRSIQVVSRARARGVEVTPREIFQLRTVAELASAAGERDAARPGALAELDGGGEGWMPHSPIAAHLLEQ</sequence>
<dbReference type="InterPro" id="IPR045851">
    <property type="entry name" value="AMP-bd_C_sf"/>
</dbReference>
<dbReference type="InterPro" id="IPR020845">
    <property type="entry name" value="AMP-binding_CS"/>
</dbReference>
<keyword evidence="3" id="KW-0597">Phosphoprotein</keyword>
<gene>
    <name evidence="5" type="ORF">QEZ40_001050</name>
</gene>
<dbReference type="CDD" id="cd05930">
    <property type="entry name" value="A_NRPS"/>
    <property type="match status" value="1"/>
</dbReference>
<dbReference type="Gene3D" id="3.30.300.30">
    <property type="match status" value="1"/>
</dbReference>
<dbReference type="InterPro" id="IPR023213">
    <property type="entry name" value="CAT-like_dom_sf"/>
</dbReference>
<evidence type="ECO:0000256" key="1">
    <source>
        <dbReference type="ARBA" id="ARBA00001957"/>
    </source>
</evidence>
<dbReference type="InterPro" id="IPR010071">
    <property type="entry name" value="AA_adenyl_dom"/>
</dbReference>
<evidence type="ECO:0000256" key="2">
    <source>
        <dbReference type="ARBA" id="ARBA00022450"/>
    </source>
</evidence>
<dbReference type="SUPFAM" id="SSF52777">
    <property type="entry name" value="CoA-dependent acyltransferases"/>
    <property type="match status" value="2"/>
</dbReference>
<comment type="cofactor">
    <cofactor evidence="1">
        <name>pantetheine 4'-phosphate</name>
        <dbReference type="ChEBI" id="CHEBI:47942"/>
    </cofactor>
</comment>
<dbReference type="InterPro" id="IPR042099">
    <property type="entry name" value="ANL_N_sf"/>
</dbReference>
<dbReference type="PROSITE" id="PS00455">
    <property type="entry name" value="AMP_BINDING"/>
    <property type="match status" value="1"/>
</dbReference>
<organism evidence="5 6">
    <name type="scientific">Streptomyces katrae</name>
    <dbReference type="NCBI Taxonomy" id="68223"/>
    <lineage>
        <taxon>Bacteria</taxon>
        <taxon>Bacillati</taxon>
        <taxon>Actinomycetota</taxon>
        <taxon>Actinomycetes</taxon>
        <taxon>Kitasatosporales</taxon>
        <taxon>Streptomycetaceae</taxon>
        <taxon>Streptomyces</taxon>
    </lineage>
</organism>
<dbReference type="RefSeq" id="WP_285346843.1">
    <property type="nucleotide sequence ID" value="NZ_JASITI010000125.1"/>
</dbReference>
<evidence type="ECO:0000259" key="4">
    <source>
        <dbReference type="PROSITE" id="PS50075"/>
    </source>
</evidence>
<dbReference type="InterPro" id="IPR001242">
    <property type="entry name" value="Condensation_dom"/>
</dbReference>
<dbReference type="EMBL" id="JASITI010000125">
    <property type="protein sequence ID" value="MDK9501462.1"/>
    <property type="molecule type" value="Genomic_DNA"/>
</dbReference>
<comment type="caution">
    <text evidence="5">The sequence shown here is derived from an EMBL/GenBank/DDBJ whole genome shotgun (WGS) entry which is preliminary data.</text>
</comment>
<dbReference type="Pfam" id="PF00668">
    <property type="entry name" value="Condensation"/>
    <property type="match status" value="1"/>
</dbReference>
<protein>
    <submittedName>
        <fullName evidence="5">Amino acid adenylation domain-containing protein</fullName>
    </submittedName>
</protein>
<dbReference type="Pfam" id="PF00550">
    <property type="entry name" value="PP-binding"/>
    <property type="match status" value="1"/>
</dbReference>
<dbReference type="InterPro" id="IPR025110">
    <property type="entry name" value="AMP-bd_C"/>
</dbReference>
<dbReference type="PANTHER" id="PTHR45527:SF1">
    <property type="entry name" value="FATTY ACID SYNTHASE"/>
    <property type="match status" value="1"/>
</dbReference>
<feature type="domain" description="Carrier" evidence="4">
    <location>
        <begin position="984"/>
        <end position="1058"/>
    </location>
</feature>
<reference evidence="5 6" key="1">
    <citation type="submission" date="2023-05" db="EMBL/GenBank/DDBJ databases">
        <title>Sequencing and Assembly of Streptomyces sp. NP73.</title>
        <authorList>
            <person name="Konwar A.N."/>
            <person name="Saikia K."/>
            <person name="Thakur D."/>
        </authorList>
    </citation>
    <scope>NUCLEOTIDE SEQUENCE [LARGE SCALE GENOMIC DNA]</scope>
    <source>
        <strain evidence="5 6">NP73</strain>
    </source>
</reference>
<keyword evidence="6" id="KW-1185">Reference proteome</keyword>
<keyword evidence="2" id="KW-0596">Phosphopantetheine</keyword>
<dbReference type="Proteomes" id="UP001223390">
    <property type="component" value="Unassembled WGS sequence"/>
</dbReference>
<dbReference type="CDD" id="cd19540">
    <property type="entry name" value="LCL_NRPS-like"/>
    <property type="match status" value="1"/>
</dbReference>
<dbReference type="PROSITE" id="PS50075">
    <property type="entry name" value="CARRIER"/>
    <property type="match status" value="1"/>
</dbReference>
<dbReference type="SUPFAM" id="SSF47336">
    <property type="entry name" value="ACP-like"/>
    <property type="match status" value="1"/>
</dbReference>
<proteinExistence type="predicted"/>
<dbReference type="SUPFAM" id="SSF56801">
    <property type="entry name" value="Acetyl-CoA synthetase-like"/>
    <property type="match status" value="1"/>
</dbReference>
<dbReference type="NCBIfam" id="TIGR01733">
    <property type="entry name" value="AA-adenyl-dom"/>
    <property type="match status" value="1"/>
</dbReference>
<feature type="non-terminal residue" evidence="5">
    <location>
        <position position="1088"/>
    </location>
</feature>